<dbReference type="OrthoDB" id="10252231at2759"/>
<keyword evidence="6" id="KW-0547">Nucleotide-binding</keyword>
<dbReference type="GO" id="GO:0005524">
    <property type="term" value="F:ATP binding"/>
    <property type="evidence" value="ECO:0007669"/>
    <property type="project" value="UniProtKB-KW"/>
</dbReference>
<dbReference type="InterPro" id="IPR019572">
    <property type="entry name" value="UBA_E1_SCCH"/>
</dbReference>
<dbReference type="InterPro" id="IPR000594">
    <property type="entry name" value="ThiF_NAD_FAD-bd"/>
</dbReference>
<dbReference type="InterPro" id="IPR042063">
    <property type="entry name" value="Ubi_acti_E1_SCCH"/>
</dbReference>
<dbReference type="InterPro" id="IPR042449">
    <property type="entry name" value="Ub-E1_IAD_1"/>
</dbReference>
<dbReference type="SMART" id="SM00985">
    <property type="entry name" value="UBA_e1_C"/>
    <property type="match status" value="1"/>
</dbReference>
<dbReference type="Gene3D" id="2.40.30.180">
    <property type="entry name" value="Ubiquitin-activating enzyme E1, FCCH domain"/>
    <property type="match status" value="1"/>
</dbReference>
<protein>
    <recommendedName>
        <fullName evidence="4">E1 ubiquitin-activating enzyme</fullName>
        <ecNumber evidence="4">6.2.1.45</ecNumber>
    </recommendedName>
</protein>
<dbReference type="Gene3D" id="3.40.50.12550">
    <property type="entry name" value="Ubiquitin-activating enzyme E1, inactive adenylation domain, subdomain 2"/>
    <property type="match status" value="1"/>
</dbReference>
<evidence type="ECO:0000256" key="1">
    <source>
        <dbReference type="ARBA" id="ARBA00000488"/>
    </source>
</evidence>
<feature type="region of interest" description="Disordered" evidence="10">
    <location>
        <begin position="897"/>
        <end position="935"/>
    </location>
</feature>
<comment type="similarity">
    <text evidence="3">Belongs to the ubiquitin-activating E1 family.</text>
</comment>
<accession>A0A4D9CYD2</accession>
<evidence type="ECO:0000256" key="10">
    <source>
        <dbReference type="SAM" id="MobiDB-lite"/>
    </source>
</evidence>
<comment type="pathway">
    <text evidence="2">Protein modification; protein ubiquitination.</text>
</comment>
<dbReference type="InterPro" id="IPR035985">
    <property type="entry name" value="Ubiquitin-activating_enz"/>
</dbReference>
<dbReference type="InterPro" id="IPR045886">
    <property type="entry name" value="ThiF/MoeB/HesA"/>
</dbReference>
<dbReference type="Gene3D" id="1.10.10.2660">
    <property type="entry name" value="Ubiquitin-activating enzyme E1, SCCH domain"/>
    <property type="match status" value="1"/>
</dbReference>
<dbReference type="Pfam" id="PF00899">
    <property type="entry name" value="ThiF"/>
    <property type="match status" value="2"/>
</dbReference>
<evidence type="ECO:0000256" key="8">
    <source>
        <dbReference type="ARBA" id="ARBA00022840"/>
    </source>
</evidence>
<dbReference type="FunFam" id="3.50.50.80:FF:000001">
    <property type="entry name" value="ubiquitin-like modifier-activating enzyme 1"/>
    <property type="match status" value="1"/>
</dbReference>
<dbReference type="AlphaFoldDB" id="A0A4D9CYD2"/>
<dbReference type="InterPro" id="IPR033127">
    <property type="entry name" value="UBQ-activ_enz_E1_Cys_AS"/>
</dbReference>
<evidence type="ECO:0000256" key="4">
    <source>
        <dbReference type="ARBA" id="ARBA00012990"/>
    </source>
</evidence>
<keyword evidence="8" id="KW-0067">ATP-binding</keyword>
<feature type="domain" description="Ubiquitin-activating enzyme E1 C-terminal" evidence="11">
    <location>
        <begin position="1046"/>
        <end position="1201"/>
    </location>
</feature>
<dbReference type="GO" id="GO:0004839">
    <property type="term" value="F:ubiquitin activating enzyme activity"/>
    <property type="evidence" value="ECO:0007669"/>
    <property type="project" value="UniProtKB-EC"/>
</dbReference>
<dbReference type="GO" id="GO:0016925">
    <property type="term" value="P:protein sumoylation"/>
    <property type="evidence" value="ECO:0007669"/>
    <property type="project" value="TreeGrafter"/>
</dbReference>
<dbReference type="UniPathway" id="UPA00143"/>
<dbReference type="GO" id="GO:0031510">
    <property type="term" value="C:SUMO activating enzyme complex"/>
    <property type="evidence" value="ECO:0007669"/>
    <property type="project" value="TreeGrafter"/>
</dbReference>
<evidence type="ECO:0000256" key="3">
    <source>
        <dbReference type="ARBA" id="ARBA00005673"/>
    </source>
</evidence>
<dbReference type="GO" id="GO:0019948">
    <property type="term" value="F:SUMO activating enzyme activity"/>
    <property type="evidence" value="ECO:0007669"/>
    <property type="project" value="TreeGrafter"/>
</dbReference>
<comment type="caution">
    <text evidence="12">The sequence shown here is derived from an EMBL/GenBank/DDBJ whole genome shotgun (WGS) entry which is preliminary data.</text>
</comment>
<dbReference type="SUPFAM" id="SSF69572">
    <property type="entry name" value="Activating enzymes of the ubiquitin-like proteins"/>
    <property type="match status" value="2"/>
</dbReference>
<dbReference type="InterPro" id="IPR000011">
    <property type="entry name" value="UBQ/SUMO-activ_enz_E1-like"/>
</dbReference>
<evidence type="ECO:0000256" key="9">
    <source>
        <dbReference type="PROSITE-ProRule" id="PRU10132"/>
    </source>
</evidence>
<reference evidence="12 13" key="1">
    <citation type="submission" date="2019-01" db="EMBL/GenBank/DDBJ databases">
        <title>Nuclear Genome Assembly of the Microalgal Biofuel strain Nannochloropsis salina CCMP1776.</title>
        <authorList>
            <person name="Hovde B."/>
        </authorList>
    </citation>
    <scope>NUCLEOTIDE SEQUENCE [LARGE SCALE GENOMIC DNA]</scope>
    <source>
        <strain evidence="12 13">CCMP1776</strain>
    </source>
</reference>
<evidence type="ECO:0000256" key="6">
    <source>
        <dbReference type="ARBA" id="ARBA00022741"/>
    </source>
</evidence>
<evidence type="ECO:0000256" key="7">
    <source>
        <dbReference type="ARBA" id="ARBA00022786"/>
    </source>
</evidence>
<evidence type="ECO:0000313" key="12">
    <source>
        <dbReference type="EMBL" id="TFJ82593.1"/>
    </source>
</evidence>
<gene>
    <name evidence="12" type="ORF">NSK_006019</name>
</gene>
<evidence type="ECO:0000259" key="11">
    <source>
        <dbReference type="SMART" id="SM00985"/>
    </source>
</evidence>
<comment type="catalytic activity">
    <reaction evidence="1">
        <text>ATP + ubiquitin + [E1 ubiquitin-activating enzyme]-L-cysteine = AMP + diphosphate + S-ubiquitinyl-[E1 ubiquitin-activating enzyme]-L-cysteine.</text>
        <dbReference type="EC" id="6.2.1.45"/>
    </reaction>
</comment>
<dbReference type="PANTHER" id="PTHR10953">
    <property type="entry name" value="UBIQUITIN-ACTIVATING ENZYME E1"/>
    <property type="match status" value="1"/>
</dbReference>
<keyword evidence="7" id="KW-0833">Ubl conjugation pathway</keyword>
<sequence length="1207" mass="132541">MPSTERDIFVDRCRKEIAPLLGAIPPAGTLRAVRDVPFFLLPKATSALGRMASSSSGVEAALKNTNALSNNAAFMDKYSRQIGAFGMEAMSKLIQLKVLIVGLRGVGVETAKNLILAGPGAVTLWDNHPAHIKDLGSNFFLTETDVGKPRAVAVASKLAELNGLVSVRVQQGPLTESTVGAHNVVVCTGLSLAEMVRWDEFCHARNIAFIGSDVKGAMGFVFSDFGSQFTVRDMTGENPHTRIITHIENDEAGTVTLLSQEDGGRSHGIEESEHDGWGDISDVSGMECLQDNAKSVNDLGPYQVRHVFKTLLEDRNGTKRERKVYDGFKVGIGDTRSFTAYKNGGVLTQVKKPVQFAYRTLAQNLTQPVAPGEYGLLFTDGAKFGRAEQLHVALQGLWEFEEAHGRDPHPNDEVEAAEVLRLARTRNAELKSMGDTAALSVEEVEEEVVRNLALFAAVEFQPLAAFFGGVVAQEVVKLTGKYQPLRQWLHLDAFEALPAARPPPNETASQGSRYDDLLAVYGRKFVEERIANARTFVVGCGALGCEYLKNFAMLGLGTGPRGSIVVTDNDRIEISNLNRQFLFREKNVGQPKSLAASQAALLMNPSMKIQAKEELVASTTENVFPDQFWEGLDFVTNALDNVKARLYVDARCVFYGKPLLESGTLGTKCNVQVIVPHITASYADGPKDEADEDTIPMCTLRNFPSLIEHCIEWARAQFNDMFVEGAAAAKKFVENPTTYLEGAKSALGGAKNGNGGIASSQKADLVKEIESLRGVQAYLAKSQGIKFPDLVAEAFALFHKLFRDKLLQLIHNFPEDHVSSNGEKFWTGAKRFPHPAVFDAENEQHLGFIVSVANLLAVNYGLVEPPDKTLIAHDHQFRDLTYVKRILADLSVPPWTPSDEKFELEEEENDGKETVDPNAATGDDGGKGPGGDDAMDVESLVQQEEAKEQAVLEGLIAELEAVETKGLVFEPAEFEKDQDMNFHIDFVTAACNLRASNYRIKQASRHKCKMIAGKIIPAIATATAAVTGLACLELLKVLQRKPLEAFKDSSNNLGLNMYFLQEPAPAVKTQERYDDIEMAHMKPYPTDFTKWDSIVVDEGPLSLEGFLAAFRRQTGLNVTLLYHKASGMDGPQKGRFLYNSEEYLPAKRELYAARLTTDLAAWVLERYEGAPVELVGPHRKYLELETSAADDDGNPFLTPTVIYRWAR</sequence>
<organism evidence="12 13">
    <name type="scientific">Nannochloropsis salina CCMP1776</name>
    <dbReference type="NCBI Taxonomy" id="1027361"/>
    <lineage>
        <taxon>Eukaryota</taxon>
        <taxon>Sar</taxon>
        <taxon>Stramenopiles</taxon>
        <taxon>Ochrophyta</taxon>
        <taxon>Eustigmatophyceae</taxon>
        <taxon>Eustigmatales</taxon>
        <taxon>Monodopsidaceae</taxon>
        <taxon>Microchloropsis</taxon>
        <taxon>Microchloropsis salina</taxon>
    </lineage>
</organism>
<name>A0A4D9CYD2_9STRA</name>
<dbReference type="FunFam" id="3.40.50.720:FF:000015">
    <property type="entry name" value="Ubiquitin-activating enzyme E1 1"/>
    <property type="match status" value="1"/>
</dbReference>
<dbReference type="PANTHER" id="PTHR10953:SF4">
    <property type="entry name" value="UBIQUITIN-ACTIVATING ENZYME E1 C-TERMINAL DOMAIN-CONTAINING PROTEIN"/>
    <property type="match status" value="1"/>
</dbReference>
<dbReference type="EMBL" id="SDOX01000096">
    <property type="protein sequence ID" value="TFJ82593.1"/>
    <property type="molecule type" value="Genomic_DNA"/>
</dbReference>
<evidence type="ECO:0000256" key="5">
    <source>
        <dbReference type="ARBA" id="ARBA00022598"/>
    </source>
</evidence>
<dbReference type="EC" id="6.2.1.45" evidence="4"/>
<dbReference type="Gene3D" id="3.40.50.720">
    <property type="entry name" value="NAD(P)-binding Rossmann-like Domain"/>
    <property type="match status" value="1"/>
</dbReference>
<keyword evidence="13" id="KW-1185">Reference proteome</keyword>
<dbReference type="PROSITE" id="PS00865">
    <property type="entry name" value="UBIQUITIN_ACTIVAT_2"/>
    <property type="match status" value="1"/>
</dbReference>
<dbReference type="Proteomes" id="UP000355283">
    <property type="component" value="Unassembled WGS sequence"/>
</dbReference>
<evidence type="ECO:0000256" key="2">
    <source>
        <dbReference type="ARBA" id="ARBA00004906"/>
    </source>
</evidence>
<dbReference type="Pfam" id="PF10585">
    <property type="entry name" value="UBA_E1_SCCH"/>
    <property type="match status" value="1"/>
</dbReference>
<dbReference type="InterPro" id="IPR042302">
    <property type="entry name" value="E1_FCCH_sf"/>
</dbReference>
<evidence type="ECO:0000313" key="13">
    <source>
        <dbReference type="Proteomes" id="UP000355283"/>
    </source>
</evidence>
<keyword evidence="5" id="KW-0436">Ligase</keyword>
<dbReference type="InterPro" id="IPR018965">
    <property type="entry name" value="Ub-activating_enz_E1_C"/>
</dbReference>
<dbReference type="GO" id="GO:0005737">
    <property type="term" value="C:cytoplasm"/>
    <property type="evidence" value="ECO:0007669"/>
    <property type="project" value="TreeGrafter"/>
</dbReference>
<dbReference type="Gene3D" id="3.50.50.80">
    <property type="entry name" value="Ubiquitin-activating enzyme E1, inactive adenylation domain, subdomain 1"/>
    <property type="match status" value="1"/>
</dbReference>
<feature type="active site" description="Glycyl thioester intermediate" evidence="9">
    <location>
        <position position="698"/>
    </location>
</feature>
<dbReference type="PRINTS" id="PR01849">
    <property type="entry name" value="UBIQUITINACT"/>
</dbReference>
<proteinExistence type="inferred from homology"/>